<proteinExistence type="predicted"/>
<keyword evidence="2" id="KW-0540">Nuclease</keyword>
<gene>
    <name evidence="2" type="ORF">AEPG_00058</name>
</gene>
<organism evidence="2 3">
    <name type="scientific">Aeromonas phage pIS4-A</name>
    <dbReference type="NCBI Taxonomy" id="754050"/>
    <lineage>
        <taxon>Viruses</taxon>
        <taxon>Duplodnaviria</taxon>
        <taxon>Heunggongvirae</taxon>
        <taxon>Uroviricota</taxon>
        <taxon>Caudoviricetes</taxon>
        <taxon>Roufvirus</taxon>
        <taxon>Roufvirus pIS4A</taxon>
    </lineage>
</organism>
<evidence type="ECO:0000259" key="1">
    <source>
        <dbReference type="SMART" id="SM00507"/>
    </source>
</evidence>
<dbReference type="Pfam" id="PF13392">
    <property type="entry name" value="HNH_3"/>
    <property type="match status" value="1"/>
</dbReference>
<dbReference type="SUPFAM" id="SSF54060">
    <property type="entry name" value="His-Me finger endonucleases"/>
    <property type="match status" value="1"/>
</dbReference>
<dbReference type="GO" id="GO:0004519">
    <property type="term" value="F:endonuclease activity"/>
    <property type="evidence" value="ECO:0007669"/>
    <property type="project" value="UniProtKB-KW"/>
</dbReference>
<dbReference type="Gene3D" id="3.90.75.20">
    <property type="match status" value="1"/>
</dbReference>
<keyword evidence="2" id="KW-0378">Hydrolase</keyword>
<dbReference type="EMBL" id="JF974294">
    <property type="protein sequence ID" value="AGN34105.1"/>
    <property type="molecule type" value="Genomic_DNA"/>
</dbReference>
<protein>
    <submittedName>
        <fullName evidence="2">HNH endonuclease</fullName>
    </submittedName>
</protein>
<accession>R9TPQ7</accession>
<dbReference type="Gene3D" id="1.20.5.2050">
    <property type="match status" value="1"/>
</dbReference>
<dbReference type="GO" id="GO:0003677">
    <property type="term" value="F:DNA binding"/>
    <property type="evidence" value="ECO:0007669"/>
    <property type="project" value="InterPro"/>
</dbReference>
<evidence type="ECO:0000313" key="2">
    <source>
        <dbReference type="EMBL" id="AGN34105.1"/>
    </source>
</evidence>
<keyword evidence="2" id="KW-0255">Endonuclease</keyword>
<dbReference type="InterPro" id="IPR003615">
    <property type="entry name" value="HNH_nuc"/>
</dbReference>
<evidence type="ECO:0000313" key="3">
    <source>
        <dbReference type="Proteomes" id="UP000221746"/>
    </source>
</evidence>
<dbReference type="SMART" id="SM00507">
    <property type="entry name" value="HNHc"/>
    <property type="match status" value="1"/>
</dbReference>
<dbReference type="InterPro" id="IPR044925">
    <property type="entry name" value="His-Me_finger_sf"/>
</dbReference>
<name>R9TPQ7_9CAUD</name>
<reference evidence="2 3" key="1">
    <citation type="submission" date="2010-11" db="EMBL/GenBank/DDBJ databases">
        <title>The Genome Sequence of Aeromonas phage pIS4-A.</title>
        <authorList>
            <consortium name="The Broad Institute Genome Sequencing Platform"/>
            <person name="Henn M.R."/>
            <person name="Wolf A."/>
            <person name="Jost G."/>
            <person name="Levin J."/>
            <person name="Malboeuf C."/>
            <person name="Casali M."/>
            <person name="Russ C."/>
            <person name="Lennon N."/>
            <person name="Chapman S.B."/>
            <person name="Erlich R."/>
            <person name="Young S.K."/>
            <person name="Yandava C."/>
            <person name="Zeng Q."/>
            <person name="Alvarado L."/>
            <person name="Anderson S."/>
            <person name="Berlin A."/>
            <person name="Chen Z."/>
            <person name="Freedman E."/>
            <person name="Gellesch M."/>
            <person name="Goldberg J."/>
            <person name="Green L."/>
            <person name="Griggs A."/>
            <person name="Gujja S."/>
            <person name="Heilman E.R."/>
            <person name="Heiman D."/>
            <person name="Hollinger A."/>
            <person name="Howarth C."/>
            <person name="Larson L."/>
            <person name="Mehta T."/>
            <person name="Pearson M."/>
            <person name="Roberts A."/>
            <person name="Ryan E."/>
            <person name="Saif S."/>
            <person name="Shea T."/>
            <person name="Shenoy N."/>
            <person name="Sisk P."/>
            <person name="Stolte C."/>
            <person name="Sykes S."/>
            <person name="White J."/>
            <person name="Haas B."/>
            <person name="Nusbaum C."/>
            <person name="Birren B."/>
        </authorList>
    </citation>
    <scope>NUCLEOTIDE SEQUENCE [LARGE SCALE GENOMIC DNA]</scope>
    <source>
        <strain evidence="3">pIS4-A</strain>
    </source>
</reference>
<feature type="domain" description="HNH nuclease" evidence="1">
    <location>
        <begin position="39"/>
        <end position="87"/>
    </location>
</feature>
<sequence length="153" mass="17636">MFYYCDGAIYWKIRTSNRVKIGSEVKAVGGNGYKIVGIYGVKYLVHRIIWEMHNGKIPDGMQIDHIDHNKTNNKIDNLRLVTPKENNHNMKFRVTNKSGVTGVSWDKQHKKWASNIKVDGVKIHLGLFSDLNMAAEARRKAEVKYNFHENHGK</sequence>
<dbReference type="InterPro" id="IPR016177">
    <property type="entry name" value="DNA-bd_dom_sf"/>
</dbReference>
<dbReference type="SUPFAM" id="SSF54171">
    <property type="entry name" value="DNA-binding domain"/>
    <property type="match status" value="1"/>
</dbReference>
<dbReference type="Proteomes" id="UP000221746">
    <property type="component" value="Segment"/>
</dbReference>
<keyword evidence="3" id="KW-1185">Reference proteome</keyword>